<accession>A0AAF3F2Y8</accession>
<dbReference type="Proteomes" id="UP000887575">
    <property type="component" value="Unassembled WGS sequence"/>
</dbReference>
<sequence>MFCLIIGLFIAYIGFYTLSRPDPMPINLIYGVPGKWYWLKFRLMRFVIGRRQKKAKAGKKSDDLMRSQFGGSGQRKIEDLEKKHEFPSGKDWAADAVFFDAANSDGWYFTLGTAQRQKDIINLFFILRVPGMGVFVNEELTMTTNVQSIPSEDEWKTKSFTVKCIKPMEKWTISFKGKLTNSPGLRYFGPEVGSEAGPENQPSEKAIPGEIELEWNNFGDYFDFDTEVSPTSIAHSLAIEPWSRDLFKRLQESHQTHYEQFGFLTGRVRVGEKEFNDIRMTSMRDHTITSFRRWTDIRRYIMMIYHLSDGTCIHTSLISMPETVFSHLEFGYVITPDKQKIPVDRIHLHLSNVGEKKRFPEHFEYSFDAGKFHYDVKVKIIETCSFKMGEEQKCQVNENMAEFEANGVKGYGFVEAEYRIQPF</sequence>
<evidence type="ECO:0000259" key="1">
    <source>
        <dbReference type="Pfam" id="PF23212"/>
    </source>
</evidence>
<dbReference type="Pfam" id="PF23212">
    <property type="entry name" value="DUF7064"/>
    <property type="match status" value="1"/>
</dbReference>
<dbReference type="InterPro" id="IPR055492">
    <property type="entry name" value="DUF7064"/>
</dbReference>
<organism evidence="2 3">
    <name type="scientific">Mesorhabditis belari</name>
    <dbReference type="NCBI Taxonomy" id="2138241"/>
    <lineage>
        <taxon>Eukaryota</taxon>
        <taxon>Metazoa</taxon>
        <taxon>Ecdysozoa</taxon>
        <taxon>Nematoda</taxon>
        <taxon>Chromadorea</taxon>
        <taxon>Rhabditida</taxon>
        <taxon>Rhabditina</taxon>
        <taxon>Rhabditomorpha</taxon>
        <taxon>Rhabditoidea</taxon>
        <taxon>Rhabditidae</taxon>
        <taxon>Mesorhabditinae</taxon>
        <taxon>Mesorhabditis</taxon>
    </lineage>
</organism>
<evidence type="ECO:0000313" key="3">
    <source>
        <dbReference type="WBParaSite" id="MBELARI_LOCUS20928"/>
    </source>
</evidence>
<evidence type="ECO:0000313" key="2">
    <source>
        <dbReference type="Proteomes" id="UP000887575"/>
    </source>
</evidence>
<dbReference type="PANTHER" id="PTHR34717">
    <property type="entry name" value="EG:BACR7A4.20 PROTEIN"/>
    <property type="match status" value="1"/>
</dbReference>
<dbReference type="AlphaFoldDB" id="A0AAF3F2Y8"/>
<dbReference type="PANTHER" id="PTHR34717:SF1">
    <property type="entry name" value="EG:BACR7A4.20 PROTEIN"/>
    <property type="match status" value="1"/>
</dbReference>
<reference evidence="3" key="1">
    <citation type="submission" date="2024-02" db="UniProtKB">
        <authorList>
            <consortium name="WormBaseParasite"/>
        </authorList>
    </citation>
    <scope>IDENTIFICATION</scope>
</reference>
<keyword evidence="2" id="KW-1185">Reference proteome</keyword>
<name>A0AAF3F2Y8_9BILA</name>
<dbReference type="WBParaSite" id="MBELARI_LOCUS20928">
    <property type="protein sequence ID" value="MBELARI_LOCUS20928"/>
    <property type="gene ID" value="MBELARI_LOCUS20928"/>
</dbReference>
<protein>
    <recommendedName>
        <fullName evidence="1">DUF7064 domain-containing protein</fullName>
    </recommendedName>
</protein>
<proteinExistence type="predicted"/>
<feature type="domain" description="DUF7064" evidence="1">
    <location>
        <begin position="294"/>
        <end position="415"/>
    </location>
</feature>